<name>F4PVN1_CACFS</name>
<evidence type="ECO:0000256" key="5">
    <source>
        <dbReference type="SAM" id="Phobius"/>
    </source>
</evidence>
<keyword evidence="5" id="KW-1133">Transmembrane helix</keyword>
<dbReference type="InterPro" id="IPR031778">
    <property type="entry name" value="Sortilin_N"/>
</dbReference>
<dbReference type="PANTHER" id="PTHR12106:SF27">
    <property type="entry name" value="SORTILIN-RELATED RECEPTOR"/>
    <property type="match status" value="1"/>
</dbReference>
<keyword evidence="8" id="KW-1185">Reference proteome</keyword>
<evidence type="ECO:0000313" key="7">
    <source>
        <dbReference type="EMBL" id="EGG20045.1"/>
    </source>
</evidence>
<dbReference type="GO" id="GO:0016020">
    <property type="term" value="C:membrane"/>
    <property type="evidence" value="ECO:0007669"/>
    <property type="project" value="UniProtKB-SubCell"/>
</dbReference>
<dbReference type="RefSeq" id="XP_004367028.1">
    <property type="nucleotide sequence ID" value="XM_004366971.1"/>
</dbReference>
<dbReference type="Gene3D" id="3.30.60.270">
    <property type="match status" value="1"/>
</dbReference>
<proteinExistence type="predicted"/>
<comment type="subcellular location">
    <subcellularLocation>
        <location evidence="1">Membrane</location>
    </subcellularLocation>
</comment>
<dbReference type="Proteomes" id="UP000007797">
    <property type="component" value="Unassembled WGS sequence"/>
</dbReference>
<keyword evidence="4" id="KW-0325">Glycoprotein</keyword>
<reference evidence="8" key="1">
    <citation type="journal article" date="2011" name="Genome Res.">
        <title>Phylogeny-wide analysis of social amoeba genomes highlights ancient origins for complex intercellular communication.</title>
        <authorList>
            <person name="Heidel A.J."/>
            <person name="Lawal H.M."/>
            <person name="Felder M."/>
            <person name="Schilde C."/>
            <person name="Helps N.R."/>
            <person name="Tunggal B."/>
            <person name="Rivero F."/>
            <person name="John U."/>
            <person name="Schleicher M."/>
            <person name="Eichinger L."/>
            <person name="Platzer M."/>
            <person name="Noegel A.A."/>
            <person name="Schaap P."/>
            <person name="Gloeckner G."/>
        </authorList>
    </citation>
    <scope>NUCLEOTIDE SEQUENCE [LARGE SCALE GENOMIC DNA]</scope>
    <source>
        <strain evidence="8">SH3</strain>
    </source>
</reference>
<keyword evidence="5" id="KW-0812">Transmembrane</keyword>
<dbReference type="Gene3D" id="2.130.10.10">
    <property type="entry name" value="YVTN repeat-like/Quinoprotein amine dehydrogenase"/>
    <property type="match status" value="1"/>
</dbReference>
<dbReference type="EMBL" id="GL883013">
    <property type="protein sequence ID" value="EGG20045.1"/>
    <property type="molecule type" value="Genomic_DNA"/>
</dbReference>
<gene>
    <name evidence="7" type="primary">sort1</name>
    <name evidence="7" type="ORF">DFA_07162</name>
</gene>
<dbReference type="SMART" id="SM00602">
    <property type="entry name" value="VPS10"/>
    <property type="match status" value="1"/>
</dbReference>
<keyword evidence="2" id="KW-0677">Repeat</keyword>
<dbReference type="OMA" id="SWGAGIN"/>
<evidence type="ECO:0000256" key="4">
    <source>
        <dbReference type="ARBA" id="ARBA00023180"/>
    </source>
</evidence>
<dbReference type="PANTHER" id="PTHR12106">
    <property type="entry name" value="SORTILIN RELATED"/>
    <property type="match status" value="1"/>
</dbReference>
<dbReference type="SUPFAM" id="SSF110296">
    <property type="entry name" value="Oligoxyloglucan reducing end-specific cellobiohydrolase"/>
    <property type="match status" value="1"/>
</dbReference>
<feature type="domain" description="VPS10" evidence="6">
    <location>
        <begin position="47"/>
        <end position="668"/>
    </location>
</feature>
<sequence>MIANSNRIQTKPSALLSVSAELYGFPQPSNANKQIINWNAWTWVDSKTCYVSDTSNFLYKSVNSGFTFQKLALPNGEGVPVQDILFDAVNPMMVMTISPPTQPKTYMLISQDGGQSFLLHVINVALTSLKVNPRVTGNLIAMNNNKNLYVSTDFGVTWNQILTSLKIKEAYWDPASTDSDESLVGIFAIGTKADGTSSLIYTSDFGKTTTSIIDGAKDIDSTDNYLYVAATFGAGTSLYVRSNQDPVSNNVMGFLQCQFPFGKVVETNEFAVLDDTTGAIWLGISPKSTATSPPYSSIYVSNSYGNIFTLQAQYVNHNHDMDNRFDSYDFTPFYGLPGVYIINNVTNPYQAGANKSPILRSLISYNNGGNWAQLAAPLPNPNKQNSLNIFGQTTYTKRGYGAFYSHDHAPGLAFASGIVNNGISPSAPLNKISTFLTRDGGQSWNAVFDNPSIYEFVNYGSILVYADTGINTNNISYSIDGGLTFIDYTFDTATGVMYDIQDIQNDPNTTSLVAIILCTANGNGYAFSIDFSTIGLPVCDPTKDYEYFVTNDILGAQINYTRIKQGSTCTLTGVLPEPQYIYSVCTFDDFECDLGFVDISYNDSQLICAIDPNFTPPNDWQADPPSDCPLDTTYAISRGYRMIAGDVCINGISSELMPTIKNCPTSSVFKKNKWLAPFIIILVLVFAGIGIFFFLHKNPEVKEKILKKLGLSKDQKYSSLGIRPNSLADDEFGIEDDDAQILNDNDLNNDEF</sequence>
<dbReference type="Pfam" id="PF15902">
    <property type="entry name" value="Sortilin-Vps10"/>
    <property type="match status" value="1"/>
</dbReference>
<dbReference type="InterPro" id="IPR015943">
    <property type="entry name" value="WD40/YVTN_repeat-like_dom_sf"/>
</dbReference>
<dbReference type="InterPro" id="IPR050310">
    <property type="entry name" value="VPS10-sortilin"/>
</dbReference>
<dbReference type="GO" id="GO:0005794">
    <property type="term" value="C:Golgi apparatus"/>
    <property type="evidence" value="ECO:0007669"/>
    <property type="project" value="TreeGrafter"/>
</dbReference>
<dbReference type="AlphaFoldDB" id="F4PVN1"/>
<accession>F4PVN1</accession>
<dbReference type="GO" id="GO:0006892">
    <property type="term" value="P:post-Golgi vesicle-mediated transport"/>
    <property type="evidence" value="ECO:0007669"/>
    <property type="project" value="TreeGrafter"/>
</dbReference>
<dbReference type="STRING" id="1054147.F4PVN1"/>
<evidence type="ECO:0000313" key="8">
    <source>
        <dbReference type="Proteomes" id="UP000007797"/>
    </source>
</evidence>
<evidence type="ECO:0000256" key="3">
    <source>
        <dbReference type="ARBA" id="ARBA00023136"/>
    </source>
</evidence>
<protein>
    <submittedName>
        <fullName evidence="7">PDZ domain-containing protein</fullName>
    </submittedName>
</protein>
<evidence type="ECO:0000256" key="2">
    <source>
        <dbReference type="ARBA" id="ARBA00022737"/>
    </source>
</evidence>
<keyword evidence="3 5" id="KW-0472">Membrane</keyword>
<dbReference type="GO" id="GO:0071692">
    <property type="term" value="P:protein localization to extracellular region"/>
    <property type="evidence" value="ECO:0007669"/>
    <property type="project" value="EnsemblProtists"/>
</dbReference>
<dbReference type="Pfam" id="PF15901">
    <property type="entry name" value="Sortilin_C"/>
    <property type="match status" value="1"/>
</dbReference>
<dbReference type="KEGG" id="dfa:DFA_07162"/>
<organism evidence="7 8">
    <name type="scientific">Cavenderia fasciculata</name>
    <name type="common">Slime mold</name>
    <name type="synonym">Dictyostelium fasciculatum</name>
    <dbReference type="NCBI Taxonomy" id="261658"/>
    <lineage>
        <taxon>Eukaryota</taxon>
        <taxon>Amoebozoa</taxon>
        <taxon>Evosea</taxon>
        <taxon>Eumycetozoa</taxon>
        <taxon>Dictyostelia</taxon>
        <taxon>Acytosteliales</taxon>
        <taxon>Cavenderiaceae</taxon>
        <taxon>Cavenderia</taxon>
    </lineage>
</organism>
<evidence type="ECO:0000256" key="1">
    <source>
        <dbReference type="ARBA" id="ARBA00004370"/>
    </source>
</evidence>
<dbReference type="InterPro" id="IPR031777">
    <property type="entry name" value="Sortilin_C"/>
</dbReference>
<dbReference type="GeneID" id="14872399"/>
<feature type="transmembrane region" description="Helical" evidence="5">
    <location>
        <begin position="674"/>
        <end position="695"/>
    </location>
</feature>
<dbReference type="OrthoDB" id="443634at2759"/>
<dbReference type="InterPro" id="IPR006581">
    <property type="entry name" value="VPS10"/>
</dbReference>
<evidence type="ECO:0000259" key="6">
    <source>
        <dbReference type="SMART" id="SM00602"/>
    </source>
</evidence>